<sequence>MPAEATVPAVEAAVEDAGGVGDAITGDGGGGGSALETNSMILFLFVLSRAFCSSAAFKFLDGLGLLVAVSAFSFFFELQLPLAALARTKGGSEDGREGGGILVWEVKGGKWTKLVGRVSEGGREGDDDVFVVAGDSVQWLGLTRLGSLVEVRDLLKEVVVTLMLPEGFPDSVSSDYLEYSLWRGVQGVASQINGVLAAQALLYAVGLGKGAIPTAAAINWVLKDGIGYVSKIFLSKFGRHFGVYPKGWRLFADLLENAAFGLEMLTPAFPHLFVPVGAAAGASRSAAALIQYKCR</sequence>
<name>A0ACB9QP61_9MYRT</name>
<reference evidence="2" key="1">
    <citation type="journal article" date="2023" name="Front. Plant Sci.">
        <title>Chromosomal-level genome assembly of Melastoma candidum provides insights into trichome evolution.</title>
        <authorList>
            <person name="Zhong Y."/>
            <person name="Wu W."/>
            <person name="Sun C."/>
            <person name="Zou P."/>
            <person name="Liu Y."/>
            <person name="Dai S."/>
            <person name="Zhou R."/>
        </authorList>
    </citation>
    <scope>NUCLEOTIDE SEQUENCE [LARGE SCALE GENOMIC DNA]</scope>
</reference>
<dbReference type="Proteomes" id="UP001057402">
    <property type="component" value="Chromosome 5"/>
</dbReference>
<organism evidence="1 2">
    <name type="scientific">Melastoma candidum</name>
    <dbReference type="NCBI Taxonomy" id="119954"/>
    <lineage>
        <taxon>Eukaryota</taxon>
        <taxon>Viridiplantae</taxon>
        <taxon>Streptophyta</taxon>
        <taxon>Embryophyta</taxon>
        <taxon>Tracheophyta</taxon>
        <taxon>Spermatophyta</taxon>
        <taxon>Magnoliopsida</taxon>
        <taxon>eudicotyledons</taxon>
        <taxon>Gunneridae</taxon>
        <taxon>Pentapetalae</taxon>
        <taxon>rosids</taxon>
        <taxon>malvids</taxon>
        <taxon>Myrtales</taxon>
        <taxon>Melastomataceae</taxon>
        <taxon>Melastomatoideae</taxon>
        <taxon>Melastomateae</taxon>
        <taxon>Melastoma</taxon>
    </lineage>
</organism>
<evidence type="ECO:0000313" key="2">
    <source>
        <dbReference type="Proteomes" id="UP001057402"/>
    </source>
</evidence>
<comment type="caution">
    <text evidence="1">The sequence shown here is derived from an EMBL/GenBank/DDBJ whole genome shotgun (WGS) entry which is preliminary data.</text>
</comment>
<keyword evidence="2" id="KW-1185">Reference proteome</keyword>
<evidence type="ECO:0000313" key="1">
    <source>
        <dbReference type="EMBL" id="KAI4367982.1"/>
    </source>
</evidence>
<accession>A0ACB9QP61</accession>
<protein>
    <submittedName>
        <fullName evidence="1">Uncharacterized protein</fullName>
    </submittedName>
</protein>
<proteinExistence type="predicted"/>
<gene>
    <name evidence="1" type="ORF">MLD38_016602</name>
</gene>
<dbReference type="EMBL" id="CM042884">
    <property type="protein sequence ID" value="KAI4367982.1"/>
    <property type="molecule type" value="Genomic_DNA"/>
</dbReference>